<sequence length="332" mass="39338">MPRSIHGSSILKLSQMSIIIQFFIQHNTMEIISDKRTTDQFRTTTFSKYQRSAVKKELLQSLIQSKIEPSMYWFIELLCSGHVTDIWETILFFYAKHIHVSNPKLPFYIESRFTIFKQCIETSDELSIRNNEMVRKLFSEIITILCLSNKHHSYEIIKFNMSDFNLLTTDRLKAPSVTFIESIFKSSDPKPLFVPLNELSYQIFSKHTLEACYWIEWILEYTSKKKCVAHERNLCAKHSADSIWIVWEVFLHYSSKLHETIQKIMKSVLSLFCIRYTPACNERRRFLLYYAISLCCETISLTIPIIEQKNVIEPIYEKCKIMYKNIKKNEIL</sequence>
<evidence type="ECO:0000313" key="1">
    <source>
        <dbReference type="EMBL" id="QHS88203.1"/>
    </source>
</evidence>
<dbReference type="AlphaFoldDB" id="A0A6C0B9R5"/>
<protein>
    <submittedName>
        <fullName evidence="1">Uncharacterized protein</fullName>
    </submittedName>
</protein>
<organism evidence="1">
    <name type="scientific">viral metagenome</name>
    <dbReference type="NCBI Taxonomy" id="1070528"/>
    <lineage>
        <taxon>unclassified sequences</taxon>
        <taxon>metagenomes</taxon>
        <taxon>organismal metagenomes</taxon>
    </lineage>
</organism>
<dbReference type="EMBL" id="MN739094">
    <property type="protein sequence ID" value="QHS88203.1"/>
    <property type="molecule type" value="Genomic_DNA"/>
</dbReference>
<proteinExistence type="predicted"/>
<accession>A0A6C0B9R5</accession>
<reference evidence="1" key="1">
    <citation type="journal article" date="2020" name="Nature">
        <title>Giant virus diversity and host interactions through global metagenomics.</title>
        <authorList>
            <person name="Schulz F."/>
            <person name="Roux S."/>
            <person name="Paez-Espino D."/>
            <person name="Jungbluth S."/>
            <person name="Walsh D.A."/>
            <person name="Denef V.J."/>
            <person name="McMahon K.D."/>
            <person name="Konstantinidis K.T."/>
            <person name="Eloe-Fadrosh E.A."/>
            <person name="Kyrpides N.C."/>
            <person name="Woyke T."/>
        </authorList>
    </citation>
    <scope>NUCLEOTIDE SEQUENCE</scope>
    <source>
        <strain evidence="1">GVMAG-M-3300010158-55</strain>
    </source>
</reference>
<name>A0A6C0B9R5_9ZZZZ</name>